<gene>
    <name evidence="2" type="ORF">KTT_27640</name>
</gene>
<dbReference type="RefSeq" id="WP_218028914.1">
    <property type="nucleotide sequence ID" value="NZ_BIFR01000001.1"/>
</dbReference>
<proteinExistence type="predicted"/>
<keyword evidence="3" id="KW-1185">Reference proteome</keyword>
<dbReference type="Pfam" id="PF14534">
    <property type="entry name" value="DUF4440"/>
    <property type="match status" value="1"/>
</dbReference>
<dbReference type="EMBL" id="BIFR01000001">
    <property type="protein sequence ID" value="GCE12905.1"/>
    <property type="molecule type" value="Genomic_DNA"/>
</dbReference>
<reference evidence="3" key="1">
    <citation type="submission" date="2018-12" db="EMBL/GenBank/DDBJ databases">
        <title>Tengunoibacter tsumagoiensis gen. nov., sp. nov., Dictyobacter kobayashii sp. nov., D. alpinus sp. nov., and D. joshuensis sp. nov. and description of Dictyobacteraceae fam. nov. within the order Ktedonobacterales isolated from Tengu-no-mugimeshi.</title>
        <authorList>
            <person name="Wang C.M."/>
            <person name="Zheng Y."/>
            <person name="Sakai Y."/>
            <person name="Toyoda A."/>
            <person name="Minakuchi Y."/>
            <person name="Abe K."/>
            <person name="Yokota A."/>
            <person name="Yabe S."/>
        </authorList>
    </citation>
    <scope>NUCLEOTIDE SEQUENCE [LARGE SCALE GENOMIC DNA]</scope>
    <source>
        <strain evidence="3">Uno3</strain>
    </source>
</reference>
<dbReference type="InterPro" id="IPR032710">
    <property type="entry name" value="NTF2-like_dom_sf"/>
</dbReference>
<name>A0A402A1G6_9CHLR</name>
<evidence type="ECO:0000313" key="2">
    <source>
        <dbReference type="EMBL" id="GCE12905.1"/>
    </source>
</evidence>
<accession>A0A402A1G6</accession>
<feature type="domain" description="DUF4440" evidence="1">
    <location>
        <begin position="8"/>
        <end position="110"/>
    </location>
</feature>
<evidence type="ECO:0000259" key="1">
    <source>
        <dbReference type="Pfam" id="PF14534"/>
    </source>
</evidence>
<dbReference type="SUPFAM" id="SSF54427">
    <property type="entry name" value="NTF2-like"/>
    <property type="match status" value="1"/>
</dbReference>
<comment type="caution">
    <text evidence="2">The sequence shown here is derived from an EMBL/GenBank/DDBJ whole genome shotgun (WGS) entry which is preliminary data.</text>
</comment>
<evidence type="ECO:0000313" key="3">
    <source>
        <dbReference type="Proteomes" id="UP000287352"/>
    </source>
</evidence>
<organism evidence="2 3">
    <name type="scientific">Tengunoibacter tsumagoiensis</name>
    <dbReference type="NCBI Taxonomy" id="2014871"/>
    <lineage>
        <taxon>Bacteria</taxon>
        <taxon>Bacillati</taxon>
        <taxon>Chloroflexota</taxon>
        <taxon>Ktedonobacteria</taxon>
        <taxon>Ktedonobacterales</taxon>
        <taxon>Dictyobacteraceae</taxon>
        <taxon>Tengunoibacter</taxon>
    </lineage>
</organism>
<dbReference type="Gene3D" id="3.10.450.50">
    <property type="match status" value="1"/>
</dbReference>
<sequence length="122" mass="14192">MNPEEFLQEYIQKNSAHDYDEIAPLISEHATYWFSEGTYCGREEIRAAFETTWAVVKDEHYWIDDIKWLIQGDSDAVCIYHFYWKGTVGGSPAQGKGRGTNVFQKDNGQWYVIHEHLSSLPQ</sequence>
<dbReference type="AlphaFoldDB" id="A0A402A1G6"/>
<dbReference type="Proteomes" id="UP000287352">
    <property type="component" value="Unassembled WGS sequence"/>
</dbReference>
<dbReference type="InterPro" id="IPR027843">
    <property type="entry name" value="DUF4440"/>
</dbReference>
<protein>
    <recommendedName>
        <fullName evidence="1">DUF4440 domain-containing protein</fullName>
    </recommendedName>
</protein>